<evidence type="ECO:0000313" key="2">
    <source>
        <dbReference type="Proteomes" id="UP001148629"/>
    </source>
</evidence>
<gene>
    <name evidence="1" type="ORF">NM208_g10602</name>
</gene>
<accession>A0ACC1RXA7</accession>
<comment type="caution">
    <text evidence="1">The sequence shown here is derived from an EMBL/GenBank/DDBJ whole genome shotgun (WGS) entry which is preliminary data.</text>
</comment>
<organism evidence="1 2">
    <name type="scientific">Fusarium decemcellulare</name>
    <dbReference type="NCBI Taxonomy" id="57161"/>
    <lineage>
        <taxon>Eukaryota</taxon>
        <taxon>Fungi</taxon>
        <taxon>Dikarya</taxon>
        <taxon>Ascomycota</taxon>
        <taxon>Pezizomycotina</taxon>
        <taxon>Sordariomycetes</taxon>
        <taxon>Hypocreomycetidae</taxon>
        <taxon>Hypocreales</taxon>
        <taxon>Nectriaceae</taxon>
        <taxon>Fusarium</taxon>
        <taxon>Fusarium decemcellulare species complex</taxon>
    </lineage>
</organism>
<protein>
    <submittedName>
        <fullName evidence="1">Uncharacterized protein</fullName>
    </submittedName>
</protein>
<sequence>MDGVGLKLGRKSGTGETDDTADGTAVDITRAGSSIESEYGMLVMGTVMVERPKTRQPHWQRQHQSYMRRLKWRHRSQVLTSLCCGISNAFCFGEKRPAAGVLAAEEGP</sequence>
<keyword evidence="2" id="KW-1185">Reference proteome</keyword>
<proteinExistence type="predicted"/>
<reference evidence="1" key="1">
    <citation type="submission" date="2022-08" db="EMBL/GenBank/DDBJ databases">
        <title>Genome Sequence of Fusarium decemcellulare.</title>
        <authorList>
            <person name="Buettner E."/>
        </authorList>
    </citation>
    <scope>NUCLEOTIDE SEQUENCE</scope>
    <source>
        <strain evidence="1">Babe19</strain>
    </source>
</reference>
<dbReference type="EMBL" id="JANRMS010001528">
    <property type="protein sequence ID" value="KAJ3527634.1"/>
    <property type="molecule type" value="Genomic_DNA"/>
</dbReference>
<name>A0ACC1RXA7_9HYPO</name>
<dbReference type="Proteomes" id="UP001148629">
    <property type="component" value="Unassembled WGS sequence"/>
</dbReference>
<evidence type="ECO:0000313" key="1">
    <source>
        <dbReference type="EMBL" id="KAJ3527634.1"/>
    </source>
</evidence>